<dbReference type="AlphaFoldDB" id="D8QFC0"/>
<keyword evidence="3" id="KW-1185">Reference proteome</keyword>
<reference evidence="2 3" key="1">
    <citation type="journal article" date="2010" name="Nat. Biotechnol.">
        <title>Genome sequence of the model mushroom Schizophyllum commune.</title>
        <authorList>
            <person name="Ohm R.A."/>
            <person name="de Jong J.F."/>
            <person name="Lugones L.G."/>
            <person name="Aerts A."/>
            <person name="Kothe E."/>
            <person name="Stajich J.E."/>
            <person name="de Vries R.P."/>
            <person name="Record E."/>
            <person name="Levasseur A."/>
            <person name="Baker S.E."/>
            <person name="Bartholomew K.A."/>
            <person name="Coutinho P.M."/>
            <person name="Erdmann S."/>
            <person name="Fowler T.J."/>
            <person name="Gathman A.C."/>
            <person name="Lombard V."/>
            <person name="Henrissat B."/>
            <person name="Knabe N."/>
            <person name="Kuees U."/>
            <person name="Lilly W.W."/>
            <person name="Lindquist E."/>
            <person name="Lucas S."/>
            <person name="Magnuson J.K."/>
            <person name="Piumi F."/>
            <person name="Raudaskoski M."/>
            <person name="Salamov A."/>
            <person name="Schmutz J."/>
            <person name="Schwarze F.W.M.R."/>
            <person name="vanKuyk P.A."/>
            <person name="Horton J.S."/>
            <person name="Grigoriev I.V."/>
            <person name="Woesten H.A.B."/>
        </authorList>
    </citation>
    <scope>NUCLEOTIDE SEQUENCE [LARGE SCALE GENOMIC DNA]</scope>
    <source>
        <strain evidence="3">H4-8 / FGSC 9210</strain>
    </source>
</reference>
<dbReference type="SUPFAM" id="SSF54534">
    <property type="entry name" value="FKBP-like"/>
    <property type="match status" value="1"/>
</dbReference>
<dbReference type="RefSeq" id="XP_003028006.1">
    <property type="nucleotide sequence ID" value="XM_003027960.1"/>
</dbReference>
<protein>
    <submittedName>
        <fullName evidence="2">Uncharacterized protein</fullName>
    </submittedName>
</protein>
<evidence type="ECO:0000256" key="1">
    <source>
        <dbReference type="SAM" id="MobiDB-lite"/>
    </source>
</evidence>
<feature type="compositionally biased region" description="Polar residues" evidence="1">
    <location>
        <begin position="53"/>
        <end position="73"/>
    </location>
</feature>
<accession>D8QFC0</accession>
<dbReference type="VEuPathDB" id="FungiDB:SCHCODRAFT_01104302"/>
<gene>
    <name evidence="2" type="ORF">SCHCODRAFT_112557</name>
</gene>
<feature type="compositionally biased region" description="Low complexity" evidence="1">
    <location>
        <begin position="35"/>
        <end position="50"/>
    </location>
</feature>
<proteinExistence type="predicted"/>
<sequence length="221" mass="23738">MDYEANDSRQGSRRSITPTPTTTAAARNKKRKLESSPSTASAQPSSSKAAVTRASSKSTRILRSNASQGNATDDSTESHTSEASTDNGSLSSSAYAEDDEDMERQSAPTAATMESLRWEIVTTGHKTPTAAHGNEVTILYKFLVDSNLIGRASKQKFAIGDGSFALQNAEIFYGATPGQVRHVFVPVEMARQVDLLRDHVQETSTVILEFTVLAVAPTTSH</sequence>
<feature type="non-terminal residue" evidence="2">
    <location>
        <position position="221"/>
    </location>
</feature>
<dbReference type="InParanoid" id="D8QFC0"/>
<evidence type="ECO:0000313" key="3">
    <source>
        <dbReference type="Proteomes" id="UP000007431"/>
    </source>
</evidence>
<feature type="compositionally biased region" description="Polar residues" evidence="1">
    <location>
        <begin position="81"/>
        <end position="94"/>
    </location>
</feature>
<dbReference type="EMBL" id="GL377311">
    <property type="protein sequence ID" value="EFI93103.1"/>
    <property type="molecule type" value="Genomic_DNA"/>
</dbReference>
<feature type="compositionally biased region" description="Low complexity" evidence="1">
    <location>
        <begin position="17"/>
        <end position="26"/>
    </location>
</feature>
<feature type="region of interest" description="Disordered" evidence="1">
    <location>
        <begin position="1"/>
        <end position="113"/>
    </location>
</feature>
<dbReference type="KEGG" id="scm:SCHCO_01104302"/>
<dbReference type="Proteomes" id="UP000007431">
    <property type="component" value="Unassembled WGS sequence"/>
</dbReference>
<dbReference type="GeneID" id="9591777"/>
<evidence type="ECO:0000313" key="2">
    <source>
        <dbReference type="EMBL" id="EFI93103.1"/>
    </source>
</evidence>
<dbReference type="HOGENOM" id="CLU_1251300_0_0_1"/>
<organism evidence="3">
    <name type="scientific">Schizophyllum commune (strain H4-8 / FGSC 9210)</name>
    <name type="common">Split gill fungus</name>
    <dbReference type="NCBI Taxonomy" id="578458"/>
    <lineage>
        <taxon>Eukaryota</taxon>
        <taxon>Fungi</taxon>
        <taxon>Dikarya</taxon>
        <taxon>Basidiomycota</taxon>
        <taxon>Agaricomycotina</taxon>
        <taxon>Agaricomycetes</taxon>
        <taxon>Agaricomycetidae</taxon>
        <taxon>Agaricales</taxon>
        <taxon>Schizophyllaceae</taxon>
        <taxon>Schizophyllum</taxon>
    </lineage>
</organism>
<name>D8QFC0_SCHCM</name>